<evidence type="ECO:0000256" key="7">
    <source>
        <dbReference type="SAM" id="SignalP"/>
    </source>
</evidence>
<proteinExistence type="predicted"/>
<feature type="transmembrane region" description="Helical" evidence="6">
    <location>
        <begin position="491"/>
        <end position="510"/>
    </location>
</feature>
<reference evidence="9" key="1">
    <citation type="submission" date="2020-06" db="EMBL/GenBank/DDBJ databases">
        <authorList>
            <consortium name="Plant Systems Biology data submission"/>
        </authorList>
    </citation>
    <scope>NUCLEOTIDE SEQUENCE</scope>
    <source>
        <strain evidence="9">D6</strain>
    </source>
</reference>
<keyword evidence="3 7" id="KW-0732">Signal</keyword>
<evidence type="ECO:0000256" key="1">
    <source>
        <dbReference type="ARBA" id="ARBA00004141"/>
    </source>
</evidence>
<dbReference type="Pfam" id="PF06814">
    <property type="entry name" value="GOST_TM"/>
    <property type="match status" value="1"/>
</dbReference>
<comment type="caution">
    <text evidence="9">The sequence shown here is derived from an EMBL/GenBank/DDBJ whole genome shotgun (WGS) entry which is preliminary data.</text>
</comment>
<dbReference type="OrthoDB" id="29657at2759"/>
<dbReference type="GO" id="GO:0016020">
    <property type="term" value="C:membrane"/>
    <property type="evidence" value="ECO:0007669"/>
    <property type="project" value="UniProtKB-SubCell"/>
</dbReference>
<keyword evidence="10" id="KW-1185">Reference proteome</keyword>
<keyword evidence="2 6" id="KW-0812">Transmembrane</keyword>
<protein>
    <submittedName>
        <fullName evidence="9">Protein GPR107</fullName>
    </submittedName>
</protein>
<sequence>MTIYSRNHNSGGSLLVLLLSPILCSALHHNFYIKNDLRTVIGPVGVPFGFLVDGYYDLQVFDFSLNLDKKKYKAVKGQEDLEPMQVLDNLEAGLLLQRFENEAAFNQYMDELKANSSVCAFEYFLDDDDSYLKSLPGWDDNEEDHKIEGDFTAENGVFLSLKAWQKQKNVGVDSAMRHVHYKFKPGEDGLYFLIYQICPTKASGSSVVPRGVVSTFELDFHFLNFDRWGKQSYLTAGEMNMPMVFFYFFVSYSFCAGWWISNIRKARNDKSPGKPVVYAIHHLMSALLCVKVITVLLESIRYHYIRVVGHAELWSFAYYTFDFLKGTFLFVVILLIGSGWSFAKPFLSGNEKKVILAILILQVINNIALVVLARETEGEARFDGWQAILHLVDIICCCAVLVPIVWQVNQLEKSVIVEDPNHPDYNGNNDNEAAAEGVVPREGDMDMGEKGRILSKLKLFRTFYMMVVAYIYSTRILVYLFATMLSYKHLWIRYFVIEVVTLTFYVVTGFQFRPMADNPYLGVKREDDLGDDDNFINERELEMK</sequence>
<accession>A0A9N8DX53</accession>
<feature type="transmembrane region" description="Helical" evidence="6">
    <location>
        <begin position="317"/>
        <end position="342"/>
    </location>
</feature>
<organism evidence="9 10">
    <name type="scientific">Seminavis robusta</name>
    <dbReference type="NCBI Taxonomy" id="568900"/>
    <lineage>
        <taxon>Eukaryota</taxon>
        <taxon>Sar</taxon>
        <taxon>Stramenopiles</taxon>
        <taxon>Ochrophyta</taxon>
        <taxon>Bacillariophyta</taxon>
        <taxon>Bacillariophyceae</taxon>
        <taxon>Bacillariophycidae</taxon>
        <taxon>Naviculales</taxon>
        <taxon>Naviculaceae</taxon>
        <taxon>Seminavis</taxon>
    </lineage>
</organism>
<feature type="chain" id="PRO_5040407734" evidence="7">
    <location>
        <begin position="27"/>
        <end position="544"/>
    </location>
</feature>
<feature type="signal peptide" evidence="7">
    <location>
        <begin position="1"/>
        <end position="26"/>
    </location>
</feature>
<dbReference type="InterPro" id="IPR053937">
    <property type="entry name" value="GOST_TM"/>
</dbReference>
<name>A0A9N8DX53_9STRA</name>
<feature type="transmembrane region" description="Helical" evidence="6">
    <location>
        <begin position="385"/>
        <end position="406"/>
    </location>
</feature>
<evidence type="ECO:0000256" key="2">
    <source>
        <dbReference type="ARBA" id="ARBA00022692"/>
    </source>
</evidence>
<dbReference type="Proteomes" id="UP001153069">
    <property type="component" value="Unassembled WGS sequence"/>
</dbReference>
<feature type="transmembrane region" description="Helical" evidence="6">
    <location>
        <begin position="462"/>
        <end position="485"/>
    </location>
</feature>
<feature type="transmembrane region" description="Helical" evidence="6">
    <location>
        <begin position="275"/>
        <end position="297"/>
    </location>
</feature>
<dbReference type="PANTHER" id="PTHR21229">
    <property type="entry name" value="LUNG SEVEN TRANSMEMBRANE RECEPTOR"/>
    <property type="match status" value="1"/>
</dbReference>
<dbReference type="AlphaFoldDB" id="A0A9N8DX53"/>
<evidence type="ECO:0000313" key="9">
    <source>
        <dbReference type="EMBL" id="CAB9509940.1"/>
    </source>
</evidence>
<comment type="subcellular location">
    <subcellularLocation>
        <location evidence="1">Membrane</location>
        <topology evidence="1">Multi-pass membrane protein</topology>
    </subcellularLocation>
</comment>
<gene>
    <name evidence="9" type="ORF">SEMRO_411_G137700.1</name>
</gene>
<evidence type="ECO:0000256" key="5">
    <source>
        <dbReference type="ARBA" id="ARBA00023136"/>
    </source>
</evidence>
<dbReference type="EMBL" id="CAICTM010000410">
    <property type="protein sequence ID" value="CAB9509940.1"/>
    <property type="molecule type" value="Genomic_DNA"/>
</dbReference>
<evidence type="ECO:0000256" key="3">
    <source>
        <dbReference type="ARBA" id="ARBA00022729"/>
    </source>
</evidence>
<evidence type="ECO:0000313" key="10">
    <source>
        <dbReference type="Proteomes" id="UP001153069"/>
    </source>
</evidence>
<evidence type="ECO:0000256" key="6">
    <source>
        <dbReference type="SAM" id="Phobius"/>
    </source>
</evidence>
<keyword evidence="5 6" id="KW-0472">Membrane</keyword>
<dbReference type="InterPro" id="IPR009637">
    <property type="entry name" value="GPR107/GPR108-like"/>
</dbReference>
<dbReference type="GO" id="GO:0005794">
    <property type="term" value="C:Golgi apparatus"/>
    <property type="evidence" value="ECO:0007669"/>
    <property type="project" value="TreeGrafter"/>
</dbReference>
<feature type="domain" description="GOST seven transmembrane" evidence="8">
    <location>
        <begin position="244"/>
        <end position="519"/>
    </location>
</feature>
<keyword evidence="4 6" id="KW-1133">Transmembrane helix</keyword>
<dbReference type="PANTHER" id="PTHR21229:SF2">
    <property type="entry name" value="RE59932P"/>
    <property type="match status" value="1"/>
</dbReference>
<feature type="transmembrane region" description="Helical" evidence="6">
    <location>
        <begin position="244"/>
        <end position="263"/>
    </location>
</feature>
<evidence type="ECO:0000256" key="4">
    <source>
        <dbReference type="ARBA" id="ARBA00022989"/>
    </source>
</evidence>
<evidence type="ECO:0000259" key="8">
    <source>
        <dbReference type="Pfam" id="PF06814"/>
    </source>
</evidence>
<feature type="transmembrane region" description="Helical" evidence="6">
    <location>
        <begin position="354"/>
        <end position="373"/>
    </location>
</feature>